<accession>A0A8S0VXQ5</accession>
<dbReference type="Proteomes" id="UP000467700">
    <property type="component" value="Unassembled WGS sequence"/>
</dbReference>
<dbReference type="OrthoDB" id="2958239at2759"/>
<evidence type="ECO:0000313" key="1">
    <source>
        <dbReference type="EMBL" id="CAA7261171.1"/>
    </source>
</evidence>
<gene>
    <name evidence="1" type="ORF">AAE3_LOCUS3375</name>
</gene>
<dbReference type="AlphaFoldDB" id="A0A8S0VXQ5"/>
<reference evidence="1 2" key="1">
    <citation type="submission" date="2020-01" db="EMBL/GenBank/DDBJ databases">
        <authorList>
            <person name="Gupta K D."/>
        </authorList>
    </citation>
    <scope>NUCLEOTIDE SEQUENCE [LARGE SCALE GENOMIC DNA]</scope>
</reference>
<sequence>MHIFRSIKLGTNDEAPTGRKLRAQRIKGLKKLLKRNPTLASYIVRLEIVIPPDNEWLGKDSTFLCVMKKISNSQHPLQTLSLRGFYHHLVNPSSVWTNFMKPFILPFITSLELRVISKFPLSILCSCPQLRKVILWASTLSVSASSLPHPNSRPQLQSLEFGSSNEAITSMLQMNKLYSTIYMDLSTLQTLKAHVRRAEDLTSVQQLINKSEGSLLDVSLVMDNRPCKSTSQVLREITSADFNEAYLPLTQRVDLHTMHTLQRLEVEIFATSEDPLAGIISVLQTVPTLLYLELMIYGRWSNGHGPENLVSADWKGLNAQLERISEVSKSLRAQIGIAYEVPRGYPTQPFQNVLGSICTTLLSQSRSIPHLTLNAIYGVDYPRLN</sequence>
<dbReference type="EMBL" id="CACVBS010000032">
    <property type="protein sequence ID" value="CAA7261171.1"/>
    <property type="molecule type" value="Genomic_DNA"/>
</dbReference>
<proteinExistence type="predicted"/>
<protein>
    <submittedName>
        <fullName evidence="1">Uncharacterized protein</fullName>
    </submittedName>
</protein>
<organism evidence="1 2">
    <name type="scientific">Cyclocybe aegerita</name>
    <name type="common">Black poplar mushroom</name>
    <name type="synonym">Agrocybe aegerita</name>
    <dbReference type="NCBI Taxonomy" id="1973307"/>
    <lineage>
        <taxon>Eukaryota</taxon>
        <taxon>Fungi</taxon>
        <taxon>Dikarya</taxon>
        <taxon>Basidiomycota</taxon>
        <taxon>Agaricomycotina</taxon>
        <taxon>Agaricomycetes</taxon>
        <taxon>Agaricomycetidae</taxon>
        <taxon>Agaricales</taxon>
        <taxon>Agaricineae</taxon>
        <taxon>Bolbitiaceae</taxon>
        <taxon>Cyclocybe</taxon>
    </lineage>
</organism>
<evidence type="ECO:0000313" key="2">
    <source>
        <dbReference type="Proteomes" id="UP000467700"/>
    </source>
</evidence>
<comment type="caution">
    <text evidence="1">The sequence shown here is derived from an EMBL/GenBank/DDBJ whole genome shotgun (WGS) entry which is preliminary data.</text>
</comment>
<name>A0A8S0VXQ5_CYCAE</name>
<keyword evidence="2" id="KW-1185">Reference proteome</keyword>